<dbReference type="EMBL" id="JAAGKO020000021">
    <property type="protein sequence ID" value="MDI5964214.1"/>
    <property type="molecule type" value="Genomic_DNA"/>
</dbReference>
<dbReference type="RefSeq" id="WP_271323963.1">
    <property type="nucleotide sequence ID" value="NZ_JAAGKO020000021.1"/>
</dbReference>
<keyword evidence="4" id="KW-1185">Reference proteome</keyword>
<name>A0ABT6W0E0_9ACTN</name>
<dbReference type="Proteomes" id="UP001156398">
    <property type="component" value="Unassembled WGS sequence"/>
</dbReference>
<feature type="domain" description="GAF" evidence="2">
    <location>
        <begin position="58"/>
        <end position="191"/>
    </location>
</feature>
<dbReference type="InterPro" id="IPR003018">
    <property type="entry name" value="GAF"/>
</dbReference>
<evidence type="ECO:0000259" key="2">
    <source>
        <dbReference type="Pfam" id="PF01590"/>
    </source>
</evidence>
<accession>A0ABT6W0E0</accession>
<reference evidence="3 4" key="1">
    <citation type="submission" date="2023-05" db="EMBL/GenBank/DDBJ databases">
        <title>Streptantibioticus silvisoli sp. nov., acidotolerant actinomycetes 1 from pine litter.</title>
        <authorList>
            <person name="Swiecimska M."/>
            <person name="Golinska P."/>
            <person name="Sangal V."/>
            <person name="Wachnowicz B."/>
            <person name="Goodfellow M."/>
        </authorList>
    </citation>
    <scope>NUCLEOTIDE SEQUENCE [LARGE SCALE GENOMIC DNA]</scope>
    <source>
        <strain evidence="3 4">SL54</strain>
    </source>
</reference>
<evidence type="ECO:0000256" key="1">
    <source>
        <dbReference type="SAM" id="MobiDB-lite"/>
    </source>
</evidence>
<comment type="caution">
    <text evidence="3">The sequence shown here is derived from an EMBL/GenBank/DDBJ whole genome shotgun (WGS) entry which is preliminary data.</text>
</comment>
<protein>
    <submittedName>
        <fullName evidence="3">GAF domain-containing protein</fullName>
    </submittedName>
</protein>
<organism evidence="3 4">
    <name type="scientific">Streptantibioticus silvisoli</name>
    <dbReference type="NCBI Taxonomy" id="2705255"/>
    <lineage>
        <taxon>Bacteria</taxon>
        <taxon>Bacillati</taxon>
        <taxon>Actinomycetota</taxon>
        <taxon>Actinomycetes</taxon>
        <taxon>Kitasatosporales</taxon>
        <taxon>Streptomycetaceae</taxon>
        <taxon>Streptantibioticus</taxon>
    </lineage>
</organism>
<proteinExistence type="predicted"/>
<feature type="region of interest" description="Disordered" evidence="1">
    <location>
        <begin position="397"/>
        <end position="420"/>
    </location>
</feature>
<dbReference type="InterPro" id="IPR029016">
    <property type="entry name" value="GAF-like_dom_sf"/>
</dbReference>
<dbReference type="Gene3D" id="3.30.450.40">
    <property type="match status" value="1"/>
</dbReference>
<sequence length="420" mass="44538">MDHAGPSAKQNGQLRPLIGESWHRVLRVGIDPDRGGPPDGLLSAEELEHRRTTSRIGEVLGTLREGLSALAGTETTMLVVCDAEGRVLWRDGGRGMRRQAERVALFEGSSWSEATAGTNAIGTSLVARRPLRVDAGEHFVRALREMSCAAAPLHDPRDGSLLGVVNVASPAALRQPATLALVSAVAQVAEGELRLRHWEAVDRLRSVAAPLLARIGGRAVAVDRDGWTAAVTGMPPAGRIALPADPVAGRTWLPSLGRCVLEPLPGGWLIRFPDADEAPGGAGQVVVDLTSARSWSVSVHGPSGSWTRPLSPRHAELLFALALRPEGSTAAQLAADLFGDTGRAVTVRAELSRLRRHLGAVLDHRPYRFAEATPVRLLRPADPRDLLPFSTAPAVLAARGLTPPSDDRRGGPGRAGPAHR</sequence>
<gene>
    <name evidence="3" type="ORF">POF43_016050</name>
</gene>
<dbReference type="Pfam" id="PF01590">
    <property type="entry name" value="GAF"/>
    <property type="match status" value="1"/>
</dbReference>
<evidence type="ECO:0000313" key="3">
    <source>
        <dbReference type="EMBL" id="MDI5964214.1"/>
    </source>
</evidence>
<evidence type="ECO:0000313" key="4">
    <source>
        <dbReference type="Proteomes" id="UP001156398"/>
    </source>
</evidence>